<protein>
    <submittedName>
        <fullName evidence="1">Uncharacterized protein</fullName>
    </submittedName>
</protein>
<keyword evidence="2" id="KW-1185">Reference proteome</keyword>
<evidence type="ECO:0000313" key="1">
    <source>
        <dbReference type="EMBL" id="PIN16020.1"/>
    </source>
</evidence>
<evidence type="ECO:0000313" key="2">
    <source>
        <dbReference type="Proteomes" id="UP000231279"/>
    </source>
</evidence>
<comment type="caution">
    <text evidence="1">The sequence shown here is derived from an EMBL/GenBank/DDBJ whole genome shotgun (WGS) entry which is preliminary data.</text>
</comment>
<dbReference type="EMBL" id="NKXS01001973">
    <property type="protein sequence ID" value="PIN16020.1"/>
    <property type="molecule type" value="Genomic_DNA"/>
</dbReference>
<dbReference type="AlphaFoldDB" id="A0A2G9HFF3"/>
<sequence length="77" mass="8904">MAELRSQRYKGRICLAFNQKVKPRTFRKGERVLRRADVLKGMKKLDQAWEGPFRVVEVLPGGAYQLANKQGETLKRS</sequence>
<organism evidence="1 2">
    <name type="scientific">Handroanthus impetiginosus</name>
    <dbReference type="NCBI Taxonomy" id="429701"/>
    <lineage>
        <taxon>Eukaryota</taxon>
        <taxon>Viridiplantae</taxon>
        <taxon>Streptophyta</taxon>
        <taxon>Embryophyta</taxon>
        <taxon>Tracheophyta</taxon>
        <taxon>Spermatophyta</taxon>
        <taxon>Magnoliopsida</taxon>
        <taxon>eudicotyledons</taxon>
        <taxon>Gunneridae</taxon>
        <taxon>Pentapetalae</taxon>
        <taxon>asterids</taxon>
        <taxon>lamiids</taxon>
        <taxon>Lamiales</taxon>
        <taxon>Bignoniaceae</taxon>
        <taxon>Crescentiina</taxon>
        <taxon>Tabebuia alliance</taxon>
        <taxon>Handroanthus</taxon>
    </lineage>
</organism>
<dbReference type="OrthoDB" id="1744372at2759"/>
<gene>
    <name evidence="1" type="ORF">CDL12_11330</name>
</gene>
<proteinExistence type="predicted"/>
<accession>A0A2G9HFF3</accession>
<dbReference type="Proteomes" id="UP000231279">
    <property type="component" value="Unassembled WGS sequence"/>
</dbReference>
<reference evidence="2" key="1">
    <citation type="journal article" date="2018" name="Gigascience">
        <title>Genome assembly of the Pink Ipe (Handroanthus impetiginosus, Bignoniaceae), a highly valued, ecologically keystone Neotropical timber forest tree.</title>
        <authorList>
            <person name="Silva-Junior O.B."/>
            <person name="Grattapaglia D."/>
            <person name="Novaes E."/>
            <person name="Collevatti R.G."/>
        </authorList>
    </citation>
    <scope>NUCLEOTIDE SEQUENCE [LARGE SCALE GENOMIC DNA]</scope>
    <source>
        <strain evidence="2">cv. UFG-1</strain>
    </source>
</reference>
<name>A0A2G9HFF3_9LAMI</name>